<reference evidence="3" key="1">
    <citation type="submission" date="2019-07" db="EMBL/GenBank/DDBJ databases">
        <title>Toxilogical consequences of a new and cryptic species of cyanobacteria (Komarekiella delphini-convector) recovered from the epidermis of a bottlenose dolphin and 1500 ft. in the air.</title>
        <authorList>
            <person name="Brown A.O."/>
            <person name="Dvorak P."/>
            <person name="Villanueva C.D."/>
            <person name="Foss A.J."/>
            <person name="Garvey A.D."/>
            <person name="Gibson Q.A."/>
            <person name="Johansen J.R."/>
            <person name="Casamatta D.A."/>
        </authorList>
    </citation>
    <scope>NUCLEOTIDE SEQUENCE</scope>
    <source>
        <strain evidence="3">SJRDD-AB1</strain>
    </source>
</reference>
<evidence type="ECO:0000259" key="2">
    <source>
        <dbReference type="Pfam" id="PF04773"/>
    </source>
</evidence>
<accession>A0AA40T326</accession>
<keyword evidence="1" id="KW-0732">Signal</keyword>
<dbReference type="AlphaFoldDB" id="A0AA40T326"/>
<dbReference type="Pfam" id="PF04773">
    <property type="entry name" value="FecR"/>
    <property type="match status" value="1"/>
</dbReference>
<dbReference type="EMBL" id="VJXY01000047">
    <property type="protein sequence ID" value="MBD6619798.1"/>
    <property type="molecule type" value="Genomic_DNA"/>
</dbReference>
<protein>
    <submittedName>
        <fullName evidence="3">FecR domain-containing protein</fullName>
    </submittedName>
</protein>
<evidence type="ECO:0000313" key="4">
    <source>
        <dbReference type="Proteomes" id="UP001165986"/>
    </source>
</evidence>
<dbReference type="Proteomes" id="UP001165986">
    <property type="component" value="Unassembled WGS sequence"/>
</dbReference>
<dbReference type="PANTHER" id="PTHR38731">
    <property type="entry name" value="LIPL45-RELATED LIPOPROTEIN-RELATED"/>
    <property type="match status" value="1"/>
</dbReference>
<organism evidence="3 4">
    <name type="scientific">Komarekiella delphini-convector SJRDD-AB1</name>
    <dbReference type="NCBI Taxonomy" id="2593771"/>
    <lineage>
        <taxon>Bacteria</taxon>
        <taxon>Bacillati</taxon>
        <taxon>Cyanobacteriota</taxon>
        <taxon>Cyanophyceae</taxon>
        <taxon>Nostocales</taxon>
        <taxon>Nostocaceae</taxon>
        <taxon>Komarekiella</taxon>
        <taxon>Komarekiella delphini-convector</taxon>
    </lineage>
</organism>
<gene>
    <name evidence="3" type="ORF">FNW02_29320</name>
</gene>
<evidence type="ECO:0000313" key="3">
    <source>
        <dbReference type="EMBL" id="MBD6619798.1"/>
    </source>
</evidence>
<feature type="signal peptide" evidence="1">
    <location>
        <begin position="1"/>
        <end position="23"/>
    </location>
</feature>
<feature type="domain" description="FecR protein" evidence="2">
    <location>
        <begin position="66"/>
        <end position="168"/>
    </location>
</feature>
<proteinExistence type="predicted"/>
<dbReference type="Gene3D" id="2.60.120.1440">
    <property type="match status" value="1"/>
</dbReference>
<evidence type="ECO:0000256" key="1">
    <source>
        <dbReference type="SAM" id="SignalP"/>
    </source>
</evidence>
<comment type="caution">
    <text evidence="3">The sequence shown here is derived from an EMBL/GenBank/DDBJ whole genome shotgun (WGS) entry which is preliminary data.</text>
</comment>
<sequence length="275" mass="29531">MKAWWAGLMVVMVGLVIAFHALAADPLRVKSDQWLEVRRPTGQVIYSRGQTSQPVHNGMRLKSVGDTITTKQASSVVLGIDRGTGFVKVAENTTITVQKLETGNKGQRITELQVLSGQVNLQVRPLTHNASRVEIKTPAGVAGVRGTEFGVSVQNDGKMGVGTKKGAVATSAQGQTVLVKAGFQNLTIPGQPPSAAVPLREDTRLNVTQLLARDRQVQIVGTVDPVNLLLINQQPQNVNSNGRFDITVPLPSNRKLEATVLTPLGTKQLYQLVVP</sequence>
<feature type="chain" id="PRO_5041431304" evidence="1">
    <location>
        <begin position="24"/>
        <end position="275"/>
    </location>
</feature>
<keyword evidence="4" id="KW-1185">Reference proteome</keyword>
<dbReference type="PANTHER" id="PTHR38731:SF1">
    <property type="entry name" value="FECR PROTEIN DOMAIN-CONTAINING PROTEIN"/>
    <property type="match status" value="1"/>
</dbReference>
<dbReference type="RefSeq" id="WP_191760984.1">
    <property type="nucleotide sequence ID" value="NZ_VJXY01000047.1"/>
</dbReference>
<dbReference type="InterPro" id="IPR006860">
    <property type="entry name" value="FecR"/>
</dbReference>
<name>A0AA40T326_9NOST</name>